<dbReference type="FunFam" id="3.40.630.10:FF:000057">
    <property type="entry name" value="Vacuolar membrane protease"/>
    <property type="match status" value="1"/>
</dbReference>
<dbReference type="Gene3D" id="3.40.630.10">
    <property type="entry name" value="Zn peptidases"/>
    <property type="match status" value="1"/>
</dbReference>
<evidence type="ECO:0000256" key="23">
    <source>
        <dbReference type="ARBA" id="ARBA00023242"/>
    </source>
</evidence>
<evidence type="ECO:0000256" key="1">
    <source>
        <dbReference type="ARBA" id="ARBA00001947"/>
    </source>
</evidence>
<dbReference type="Gene3D" id="6.10.140.1790">
    <property type="match status" value="1"/>
</dbReference>
<dbReference type="FunFam" id="4.10.60.10:FF:000030">
    <property type="entry name" value="Branchpoint-bridging protein"/>
    <property type="match status" value="1"/>
</dbReference>
<comment type="similarity">
    <text evidence="6 27">Belongs to the peptidase M28 family.</text>
</comment>
<feature type="transmembrane region" description="Helical" evidence="30">
    <location>
        <begin position="1175"/>
        <end position="1196"/>
    </location>
</feature>
<evidence type="ECO:0000256" key="11">
    <source>
        <dbReference type="ARBA" id="ARBA00022723"/>
    </source>
</evidence>
<dbReference type="InterPro" id="IPR036612">
    <property type="entry name" value="KH_dom_type_1_sf"/>
</dbReference>
<dbReference type="InterPro" id="IPR032570">
    <property type="entry name" value="SF1-HH"/>
</dbReference>
<evidence type="ECO:0000256" key="15">
    <source>
        <dbReference type="ARBA" id="ARBA00022801"/>
    </source>
</evidence>
<dbReference type="STRING" id="2512241.A0A553I7E9"/>
<organism evidence="32 33">
    <name type="scientific">Xylaria flabelliformis</name>
    <dbReference type="NCBI Taxonomy" id="2512241"/>
    <lineage>
        <taxon>Eukaryota</taxon>
        <taxon>Fungi</taxon>
        <taxon>Dikarya</taxon>
        <taxon>Ascomycota</taxon>
        <taxon>Pezizomycotina</taxon>
        <taxon>Sordariomycetes</taxon>
        <taxon>Xylariomycetidae</taxon>
        <taxon>Xylariales</taxon>
        <taxon>Xylariaceae</taxon>
        <taxon>Xylaria</taxon>
    </lineage>
</organism>
<feature type="transmembrane region" description="Helical" evidence="30">
    <location>
        <begin position="1111"/>
        <end position="1132"/>
    </location>
</feature>
<dbReference type="GO" id="GO:0006508">
    <property type="term" value="P:proteolysis"/>
    <property type="evidence" value="ECO:0007669"/>
    <property type="project" value="UniProtKB-KW"/>
</dbReference>
<comment type="similarity">
    <text evidence="5">Belongs to the BBP/SF1 family.</text>
</comment>
<evidence type="ECO:0000256" key="22">
    <source>
        <dbReference type="ARBA" id="ARBA00023187"/>
    </source>
</evidence>
<evidence type="ECO:0000259" key="31">
    <source>
        <dbReference type="PROSITE" id="PS50158"/>
    </source>
</evidence>
<feature type="region of interest" description="Disordered" evidence="29">
    <location>
        <begin position="1226"/>
        <end position="1254"/>
    </location>
</feature>
<feature type="compositionally biased region" description="Basic and acidic residues" evidence="29">
    <location>
        <begin position="45"/>
        <end position="64"/>
    </location>
</feature>
<dbReference type="GO" id="GO:0000243">
    <property type="term" value="C:commitment complex"/>
    <property type="evidence" value="ECO:0007669"/>
    <property type="project" value="UniProtKB-ARBA"/>
</dbReference>
<feature type="transmembrane region" description="Helical" evidence="30">
    <location>
        <begin position="1366"/>
        <end position="1387"/>
    </location>
</feature>
<dbReference type="Gene3D" id="3.30.1370.10">
    <property type="entry name" value="K Homology domain, type 1"/>
    <property type="match status" value="1"/>
</dbReference>
<evidence type="ECO:0000256" key="27">
    <source>
        <dbReference type="RuleBase" id="RU361240"/>
    </source>
</evidence>
<evidence type="ECO:0000256" key="14">
    <source>
        <dbReference type="ARBA" id="ARBA00022771"/>
    </source>
</evidence>
<evidence type="ECO:0000256" key="9">
    <source>
        <dbReference type="ARBA" id="ARBA00022670"/>
    </source>
</evidence>
<feature type="domain" description="CCHC-type" evidence="31">
    <location>
        <begin position="314"/>
        <end position="329"/>
    </location>
</feature>
<dbReference type="OrthoDB" id="76293at2759"/>
<dbReference type="Pfam" id="PF16275">
    <property type="entry name" value="SF1-HH"/>
    <property type="match status" value="1"/>
</dbReference>
<evidence type="ECO:0000256" key="12">
    <source>
        <dbReference type="ARBA" id="ARBA00022728"/>
    </source>
</evidence>
<keyword evidence="10 30" id="KW-0812">Transmembrane</keyword>
<dbReference type="InterPro" id="IPR036875">
    <property type="entry name" value="Znf_CCHC_sf"/>
</dbReference>
<keyword evidence="11 27" id="KW-0479">Metal-binding</keyword>
<evidence type="ECO:0000256" key="10">
    <source>
        <dbReference type="ARBA" id="ARBA00022692"/>
    </source>
</evidence>
<dbReference type="SUPFAM" id="SSF53187">
    <property type="entry name" value="Zn-dependent exopeptidases"/>
    <property type="match status" value="1"/>
</dbReference>
<dbReference type="EC" id="3.4.-.-" evidence="27"/>
<keyword evidence="16 27" id="KW-0862">Zinc</keyword>
<feature type="compositionally biased region" description="Pro residues" evidence="29">
    <location>
        <begin position="546"/>
        <end position="570"/>
    </location>
</feature>
<feature type="compositionally biased region" description="Polar residues" evidence="29">
    <location>
        <begin position="1"/>
        <end position="15"/>
    </location>
</feature>
<dbReference type="EMBL" id="VFLP01000012">
    <property type="protein sequence ID" value="TRX96129.1"/>
    <property type="molecule type" value="Genomic_DNA"/>
</dbReference>
<gene>
    <name evidence="32" type="ORF">FHL15_002853</name>
</gene>
<dbReference type="GO" id="GO:0008270">
    <property type="term" value="F:zinc ion binding"/>
    <property type="evidence" value="ECO:0007669"/>
    <property type="project" value="UniProtKB-KW"/>
</dbReference>
<keyword evidence="7" id="KW-0926">Vacuole</keyword>
<dbReference type="FunFam" id="3.30.1370.10:FF:000024">
    <property type="entry name" value="Branchpoint-bridging protein-like protein"/>
    <property type="match status" value="1"/>
</dbReference>
<dbReference type="Gene3D" id="4.10.60.10">
    <property type="entry name" value="Zinc finger, CCHC-type"/>
    <property type="match status" value="1"/>
</dbReference>
<dbReference type="InterPro" id="IPR055256">
    <property type="entry name" value="KH_1_KHDC4/BBP-like"/>
</dbReference>
<evidence type="ECO:0000256" key="20">
    <source>
        <dbReference type="ARBA" id="ARBA00023136"/>
    </source>
</evidence>
<comment type="subcellular location">
    <subcellularLocation>
        <location evidence="3">Nucleus</location>
    </subcellularLocation>
    <subcellularLocation>
        <location evidence="4">Vacuole membrane</location>
        <topology evidence="4">Multi-pass membrane protein</topology>
    </subcellularLocation>
</comment>
<dbReference type="CDD" id="cd02395">
    <property type="entry name" value="KH-I_BBP"/>
    <property type="match status" value="1"/>
</dbReference>
<evidence type="ECO:0000256" key="3">
    <source>
        <dbReference type="ARBA" id="ARBA00004123"/>
    </source>
</evidence>
<evidence type="ECO:0000256" key="26">
    <source>
        <dbReference type="PROSITE-ProRule" id="PRU00117"/>
    </source>
</evidence>
<evidence type="ECO:0000256" key="5">
    <source>
        <dbReference type="ARBA" id="ARBA00010382"/>
    </source>
</evidence>
<keyword evidence="28" id="KW-0175">Coiled coil</keyword>
<dbReference type="CDD" id="cd03875">
    <property type="entry name" value="M28_Fxna_like"/>
    <property type="match status" value="1"/>
</dbReference>
<name>A0A553I7E9_9PEZI</name>
<keyword evidence="17 26" id="KW-0694">RNA-binding</keyword>
<keyword evidence="33" id="KW-1185">Reference proteome</keyword>
<dbReference type="GO" id="GO:0003729">
    <property type="term" value="F:mRNA binding"/>
    <property type="evidence" value="ECO:0007669"/>
    <property type="project" value="TreeGrafter"/>
</dbReference>
<feature type="compositionally biased region" description="Low complexity" evidence="29">
    <location>
        <begin position="402"/>
        <end position="417"/>
    </location>
</feature>
<evidence type="ECO:0000256" key="21">
    <source>
        <dbReference type="ARBA" id="ARBA00023180"/>
    </source>
</evidence>
<dbReference type="InterPro" id="IPR007484">
    <property type="entry name" value="Peptidase_M28"/>
</dbReference>
<keyword evidence="19" id="KW-0482">Metalloprotease</keyword>
<evidence type="ECO:0000256" key="25">
    <source>
        <dbReference type="PROSITE-ProRule" id="PRU00047"/>
    </source>
</evidence>
<evidence type="ECO:0000256" key="13">
    <source>
        <dbReference type="ARBA" id="ARBA00022737"/>
    </source>
</evidence>
<feature type="transmembrane region" description="Helical" evidence="30">
    <location>
        <begin position="1144"/>
        <end position="1163"/>
    </location>
</feature>
<feature type="transmembrane region" description="Helical" evidence="30">
    <location>
        <begin position="1023"/>
        <end position="1046"/>
    </location>
</feature>
<evidence type="ECO:0000256" key="6">
    <source>
        <dbReference type="ARBA" id="ARBA00010918"/>
    </source>
</evidence>
<protein>
    <recommendedName>
        <fullName evidence="27">Peptide hydrolase</fullName>
        <ecNumber evidence="27">3.4.-.-</ecNumber>
    </recommendedName>
</protein>
<evidence type="ECO:0000256" key="17">
    <source>
        <dbReference type="ARBA" id="ARBA00022884"/>
    </source>
</evidence>
<evidence type="ECO:0000256" key="29">
    <source>
        <dbReference type="SAM" id="MobiDB-lite"/>
    </source>
</evidence>
<keyword evidence="20 30" id="KW-0472">Membrane</keyword>
<dbReference type="GO" id="GO:0048024">
    <property type="term" value="P:regulation of mRNA splicing, via spliceosome"/>
    <property type="evidence" value="ECO:0007669"/>
    <property type="project" value="TreeGrafter"/>
</dbReference>
<dbReference type="SMART" id="SM00343">
    <property type="entry name" value="ZnF_C2HC"/>
    <property type="match status" value="2"/>
</dbReference>
<dbReference type="InterPro" id="IPR004087">
    <property type="entry name" value="KH_dom"/>
</dbReference>
<keyword evidence="21" id="KW-0325">Glycoprotein</keyword>
<evidence type="ECO:0000256" key="18">
    <source>
        <dbReference type="ARBA" id="ARBA00022989"/>
    </source>
</evidence>
<dbReference type="PROSITE" id="PS50158">
    <property type="entry name" value="ZF_CCHC"/>
    <property type="match status" value="2"/>
</dbReference>
<proteinExistence type="inferred from homology"/>
<keyword evidence="8" id="KW-0507">mRNA processing</keyword>
<dbReference type="InterPro" id="IPR001878">
    <property type="entry name" value="Znf_CCHC"/>
</dbReference>
<evidence type="ECO:0000313" key="33">
    <source>
        <dbReference type="Proteomes" id="UP000319160"/>
    </source>
</evidence>
<feature type="domain" description="CCHC-type" evidence="31">
    <location>
        <begin position="339"/>
        <end position="354"/>
    </location>
</feature>
<feature type="coiled-coil region" evidence="28">
    <location>
        <begin position="260"/>
        <end position="312"/>
    </location>
</feature>
<evidence type="ECO:0000256" key="19">
    <source>
        <dbReference type="ARBA" id="ARBA00023049"/>
    </source>
</evidence>
<dbReference type="GO" id="GO:0008237">
    <property type="term" value="F:metallopeptidase activity"/>
    <property type="evidence" value="ECO:0007669"/>
    <property type="project" value="UniProtKB-KW"/>
</dbReference>
<dbReference type="InterPro" id="IPR053976">
    <property type="entry name" value="PFF1_TM"/>
</dbReference>
<dbReference type="InterPro" id="IPR047086">
    <property type="entry name" value="SF1-HH_sf"/>
</dbReference>
<evidence type="ECO:0000256" key="7">
    <source>
        <dbReference type="ARBA" id="ARBA00022554"/>
    </source>
</evidence>
<dbReference type="Pfam" id="PF22250">
    <property type="entry name" value="PFF1_C"/>
    <property type="match status" value="1"/>
</dbReference>
<feature type="region of interest" description="Disordered" evidence="29">
    <location>
        <begin position="120"/>
        <end position="145"/>
    </location>
</feature>
<comment type="function">
    <text evidence="2">May be involved in vacuolar sorting and osmoregulation.</text>
</comment>
<evidence type="ECO:0000256" key="16">
    <source>
        <dbReference type="ARBA" id="ARBA00022833"/>
    </source>
</evidence>
<evidence type="ECO:0000256" key="28">
    <source>
        <dbReference type="SAM" id="Coils"/>
    </source>
</evidence>
<evidence type="ECO:0000256" key="8">
    <source>
        <dbReference type="ARBA" id="ARBA00022664"/>
    </source>
</evidence>
<keyword evidence="22" id="KW-0508">mRNA splicing</keyword>
<sequence>MSWRNQGITGSNNIPLGTRRRFGGESDDVESRRDDRDDVDGAFNGDRDLKRGRSPEPRTDTDGPRRRKKRNRWGDASENKAAGLMGLPTAIVANMTSEQLEAYTLHLRIEEISQKLRIDDVVPADGDRSPSPPPQYDNHGRRVNTREYRYRKRLEDERHKLIEKAMKTIPNYHPPQDYRRPTKTQEKVYVPVNDYPEINFTLLPKVGLLIGPRGNTLKKMETESGAKIAIRGKGSVKEGKGRSDAAHASNQEEDLHCLIMADTEEKVNKAKKLIHNVIETAASIPEGQNELKRNQLRELAALNGTLRDDENQACQNCGQIGHRKYDCPEKQNFTANIICRVCGNAGHMARDCPDRQKGASWRNDGPRAAGRIGGGDAADREYEQLMQELGGGSGGPPARIEAGPGSYNNGASNNGNGDSKPWQRGPTGAAAPWRSRNDDRGHEGGGGGAAPWRERGNRGGESQGGDYYGGQSYSNGSSAPGAAPWHQPNHGGGQAGYGGYPGYSGYGGAAPGMGPPPGLPANPLGAPPGLPGNLNALIQQYAGGSAPPPPPSDGAPPPPPSDQPPPPPPDWSETYIEKYEALSPALSIVGNNMQARGAIASKLPRTDAKKSPRPNLELLAHVAADRFYIGRTSSAIMALSNPVAFQPFSVSFWTTVTYLALLIPLLIIHETVPSPPGNATVYHGLNLTKAWLDLTVLSNSYHPFNSRKNDEIHNWLLLELNEIRKKNAADESDVLILEDVTSNLTTSDSIWGPDTKNAAYFEGKNIVVYIRGKDDPSGRWWENGSPGYKADKVIGKGGVLLNAHYDSVSTGYGATDDGMGCITVMALVDYFSRPENQPQRGIVALLNNNEEDFLWGAQAFGNSPFMPFCHTFLNLEGAGAGGRATLFRSTDAEVTASYRGSPNPFGTVVASDAFGLGAIKSNTDYIVFNGVYGMRGLDVAFYRPRARYHTNQDDAKHASRTSLWHMLSNSLHTMRSLSGNTGDTFIGPRGDQNRNKVHNGHGNSAVWFDLFGKSLALFELRTFFAWSLTLLIATPIILAAITYLLVRRDKYYFFSATVSPYEGAILDPVMLGGRKGIFRFPFALAVAGALVVGSAYLVTKINPLIVYSSEYAVWAMMLSLFYFAFWTIMAGANFARPSALHRGYSMIWLFVISWLFEVVNTVFEDRFRIAAGYTFVFFHAATFLATAITLCELFALPSKMSFAQRVHAAHDATDHGEDHMVEHIESIPHTDGPSDVGEDGAGDEPAPAASETTPLIGKTTFGSAYRRASAAIDRRFTDNKSGAYGSEQLWSSKLPSWAWILQFLVFGPFLIILITQNGLFMVSSVAQTGSDGGSLLLPYLIMAFFSILLLLPISPYMHRVTHHVPTFLLAVFVGTLIYNLVAFPFSAENRYKIYFQQSVDLDTGLSRVHYVGLREYVEKALADLPSAMGKDLTCDLRTSARAGLYDCSYDGSAVPPNVVKNNPPGVPPQQGYDSWLTYRITRNESETKARFEVDGNETRSCAITFKKPISTFQVKGGNDPDERFGGIPDKGLEKIKLYRRDWSTPWIVDVEWEKDGNDDSGIDGRVICSWDDVNTPDTIPAFDEGLKYLPPWVALTKLSTGLCEGSKTFKA</sequence>
<dbReference type="PANTHER" id="PTHR11208">
    <property type="entry name" value="RNA-BINDING PROTEIN RELATED"/>
    <property type="match status" value="1"/>
</dbReference>
<dbReference type="GO" id="GO:0005829">
    <property type="term" value="C:cytosol"/>
    <property type="evidence" value="ECO:0007669"/>
    <property type="project" value="UniProtKB-ARBA"/>
</dbReference>
<feature type="compositionally biased region" description="Low complexity" evidence="29">
    <location>
        <begin position="469"/>
        <end position="478"/>
    </location>
</feature>
<evidence type="ECO:0000256" key="2">
    <source>
        <dbReference type="ARBA" id="ARBA00003273"/>
    </source>
</evidence>
<feature type="transmembrane region" description="Helical" evidence="30">
    <location>
        <begin position="1080"/>
        <end position="1099"/>
    </location>
</feature>
<dbReference type="InterPro" id="IPR053975">
    <property type="entry name" value="PFF1_C"/>
</dbReference>
<keyword evidence="18 30" id="KW-1133">Transmembrane helix</keyword>
<dbReference type="GO" id="GO:0000398">
    <property type="term" value="P:mRNA splicing, via spliceosome"/>
    <property type="evidence" value="ECO:0007669"/>
    <property type="project" value="UniProtKB-ARBA"/>
</dbReference>
<dbReference type="GO" id="GO:0005774">
    <property type="term" value="C:vacuolar membrane"/>
    <property type="evidence" value="ECO:0007669"/>
    <property type="project" value="UniProtKB-SubCell"/>
</dbReference>
<feature type="region of interest" description="Disordered" evidence="29">
    <location>
        <begin position="1"/>
        <end position="80"/>
    </location>
</feature>
<feature type="region of interest" description="Disordered" evidence="29">
    <location>
        <begin position="356"/>
        <end position="375"/>
    </location>
</feature>
<keyword evidence="9 27" id="KW-0645">Protease</keyword>
<feature type="transmembrane region" description="Helical" evidence="30">
    <location>
        <begin position="1297"/>
        <end position="1315"/>
    </location>
</feature>
<keyword evidence="15 27" id="KW-0378">Hydrolase</keyword>
<dbReference type="Pfam" id="PF00098">
    <property type="entry name" value="zf-CCHC"/>
    <property type="match status" value="2"/>
</dbReference>
<comment type="function">
    <text evidence="24">Necessary for the splicing of pre-mRNA. Has a role in the recognition of the branch site (5'-UACUAAC-3'), the pyrimidine tract and the 3'-splice site at the 3'-end of introns.</text>
</comment>
<comment type="caution">
    <text evidence="32">The sequence shown here is derived from an EMBL/GenBank/DDBJ whole genome shotgun (WGS) entry which is preliminary data.</text>
</comment>
<dbReference type="InterPro" id="IPR048024">
    <property type="entry name" value="Fxna-like_M28_dom"/>
</dbReference>
<accession>A0A553I7E9</accession>
<keyword evidence="13" id="KW-0677">Repeat</keyword>
<dbReference type="Pfam" id="PF22675">
    <property type="entry name" value="KH-I_KHDC4-BBP"/>
    <property type="match status" value="1"/>
</dbReference>
<keyword evidence="23" id="KW-0539">Nucleus</keyword>
<comment type="cofactor">
    <cofactor evidence="1">
        <name>Zn(2+)</name>
        <dbReference type="ChEBI" id="CHEBI:29105"/>
    </cofactor>
</comment>
<dbReference type="Pfam" id="PF22251">
    <property type="entry name" value="PFF1_TM"/>
    <property type="match status" value="1"/>
</dbReference>
<feature type="region of interest" description="Disordered" evidence="29">
    <location>
        <begin position="387"/>
        <end position="490"/>
    </location>
</feature>
<evidence type="ECO:0000256" key="30">
    <source>
        <dbReference type="SAM" id="Phobius"/>
    </source>
</evidence>
<feature type="transmembrane region" description="Helical" evidence="30">
    <location>
        <begin position="1335"/>
        <end position="1354"/>
    </location>
</feature>
<dbReference type="SUPFAM" id="SSF54791">
    <property type="entry name" value="Eukaryotic type KH-domain (KH-domain type I)"/>
    <property type="match status" value="1"/>
</dbReference>
<reference evidence="33" key="1">
    <citation type="submission" date="2019-06" db="EMBL/GenBank/DDBJ databases">
        <title>Draft genome sequence of the griseofulvin-producing fungus Xylaria cubensis strain G536.</title>
        <authorList>
            <person name="Mead M.E."/>
            <person name="Raja H.A."/>
            <person name="Steenwyk J.L."/>
            <person name="Knowles S.L."/>
            <person name="Oberlies N.H."/>
            <person name="Rokas A."/>
        </authorList>
    </citation>
    <scope>NUCLEOTIDE SEQUENCE [LARGE SCALE GENOMIC DNA]</scope>
    <source>
        <strain evidence="33">G536</strain>
    </source>
</reference>
<dbReference type="Proteomes" id="UP000319160">
    <property type="component" value="Unassembled WGS sequence"/>
</dbReference>
<dbReference type="SMART" id="SM00322">
    <property type="entry name" value="KH"/>
    <property type="match status" value="1"/>
</dbReference>
<evidence type="ECO:0000313" key="32">
    <source>
        <dbReference type="EMBL" id="TRX96129.1"/>
    </source>
</evidence>
<feature type="region of interest" description="Disordered" evidence="29">
    <location>
        <begin position="540"/>
        <end position="573"/>
    </location>
</feature>
<keyword evidence="12" id="KW-0747">Spliceosome</keyword>
<dbReference type="SUPFAM" id="SSF57756">
    <property type="entry name" value="Retrovirus zinc finger-like domains"/>
    <property type="match status" value="1"/>
</dbReference>
<feature type="compositionally biased region" description="Gly residues" evidence="29">
    <location>
        <begin position="459"/>
        <end position="468"/>
    </location>
</feature>
<dbReference type="Pfam" id="PF04389">
    <property type="entry name" value="Peptidase_M28"/>
    <property type="match status" value="1"/>
</dbReference>
<keyword evidence="14 25" id="KW-0863">Zinc-finger</keyword>
<dbReference type="InterPro" id="IPR045071">
    <property type="entry name" value="BBP-like"/>
</dbReference>
<evidence type="ECO:0000256" key="24">
    <source>
        <dbReference type="ARBA" id="ARBA00053279"/>
    </source>
</evidence>
<evidence type="ECO:0000256" key="4">
    <source>
        <dbReference type="ARBA" id="ARBA00004128"/>
    </source>
</evidence>
<dbReference type="PANTHER" id="PTHR11208:SF45">
    <property type="entry name" value="SPLICING FACTOR 1"/>
    <property type="match status" value="1"/>
</dbReference>
<dbReference type="PROSITE" id="PS50084">
    <property type="entry name" value="KH_TYPE_1"/>
    <property type="match status" value="1"/>
</dbReference>